<evidence type="ECO:0000313" key="6">
    <source>
        <dbReference type="EMBL" id="CAG9791193.1"/>
    </source>
</evidence>
<organism evidence="6 7">
    <name type="scientific">Diatraea saccharalis</name>
    <name type="common">sugarcane borer</name>
    <dbReference type="NCBI Taxonomy" id="40085"/>
    <lineage>
        <taxon>Eukaryota</taxon>
        <taxon>Metazoa</taxon>
        <taxon>Ecdysozoa</taxon>
        <taxon>Arthropoda</taxon>
        <taxon>Hexapoda</taxon>
        <taxon>Insecta</taxon>
        <taxon>Pterygota</taxon>
        <taxon>Neoptera</taxon>
        <taxon>Endopterygota</taxon>
        <taxon>Lepidoptera</taxon>
        <taxon>Glossata</taxon>
        <taxon>Ditrysia</taxon>
        <taxon>Pyraloidea</taxon>
        <taxon>Crambidae</taxon>
        <taxon>Crambinae</taxon>
        <taxon>Diatraea</taxon>
    </lineage>
</organism>
<dbReference type="EMBL" id="OU893334">
    <property type="protein sequence ID" value="CAG9791193.1"/>
    <property type="molecule type" value="Genomic_DNA"/>
</dbReference>
<keyword evidence="3" id="KW-0964">Secreted</keyword>
<feature type="signal peptide" evidence="4">
    <location>
        <begin position="1"/>
        <end position="16"/>
    </location>
</feature>
<evidence type="ECO:0000256" key="2">
    <source>
        <dbReference type="ARBA" id="ARBA00006370"/>
    </source>
</evidence>
<accession>A0A9N9R7M9</accession>
<sequence>MLRLFVFLATILVVRGQSTAVNRCIIFSGDLPLNVYIENCVTPPCHLPQLQDAVINIVFRAPRTMQSMSTLATAFLGILVVPYPLGQNAITCNFLQNSFCPILEGEVLIYKLKMYIAPTFPVGTQATVEFRVVDQNNSAFICIRVPILIVPAIGGSFGSRNSTAIASEH</sequence>
<dbReference type="InterPro" id="IPR014756">
    <property type="entry name" value="Ig_E-set"/>
</dbReference>
<dbReference type="GO" id="GO:0005576">
    <property type="term" value="C:extracellular region"/>
    <property type="evidence" value="ECO:0007669"/>
    <property type="project" value="UniProtKB-SubCell"/>
</dbReference>
<dbReference type="Proteomes" id="UP001153714">
    <property type="component" value="Chromosome 3"/>
</dbReference>
<comment type="similarity">
    <text evidence="2">Belongs to the NPC2 family.</text>
</comment>
<feature type="domain" description="MD-2-related lipid-recognition" evidence="5">
    <location>
        <begin position="21"/>
        <end position="147"/>
    </location>
</feature>
<feature type="chain" id="PRO_5040278527" description="MD-2-related lipid-recognition domain-containing protein" evidence="4">
    <location>
        <begin position="17"/>
        <end position="169"/>
    </location>
</feature>
<dbReference type="OrthoDB" id="6489092at2759"/>
<keyword evidence="7" id="KW-1185">Reference proteome</keyword>
<evidence type="ECO:0000256" key="3">
    <source>
        <dbReference type="ARBA" id="ARBA00022525"/>
    </source>
</evidence>
<reference evidence="6" key="1">
    <citation type="submission" date="2021-12" db="EMBL/GenBank/DDBJ databases">
        <authorList>
            <person name="King R."/>
        </authorList>
    </citation>
    <scope>NUCLEOTIDE SEQUENCE</scope>
</reference>
<gene>
    <name evidence="6" type="ORF">DIATSA_LOCUS8819</name>
</gene>
<protein>
    <recommendedName>
        <fullName evidence="5">MD-2-related lipid-recognition domain-containing protein</fullName>
    </recommendedName>
</protein>
<evidence type="ECO:0000259" key="5">
    <source>
        <dbReference type="SMART" id="SM00737"/>
    </source>
</evidence>
<dbReference type="AlphaFoldDB" id="A0A9N9R7M9"/>
<dbReference type="Pfam" id="PF02221">
    <property type="entry name" value="E1_DerP2_DerF2"/>
    <property type="match status" value="1"/>
</dbReference>
<comment type="subcellular location">
    <subcellularLocation>
        <location evidence="1">Secreted</location>
    </subcellularLocation>
</comment>
<proteinExistence type="inferred from homology"/>
<dbReference type="FunFam" id="2.60.40.770:FF:000001">
    <property type="entry name" value="NPC intracellular cholesterol transporter 2"/>
    <property type="match status" value="1"/>
</dbReference>
<dbReference type="Gene3D" id="2.60.40.770">
    <property type="match status" value="1"/>
</dbReference>
<dbReference type="InterPro" id="IPR003172">
    <property type="entry name" value="ML_dom"/>
</dbReference>
<keyword evidence="4" id="KW-0732">Signal</keyword>
<dbReference type="SUPFAM" id="SSF81296">
    <property type="entry name" value="E set domains"/>
    <property type="match status" value="1"/>
</dbReference>
<evidence type="ECO:0000313" key="7">
    <source>
        <dbReference type="Proteomes" id="UP001153714"/>
    </source>
</evidence>
<name>A0A9N9R7M9_9NEOP</name>
<dbReference type="SMART" id="SM00737">
    <property type="entry name" value="ML"/>
    <property type="match status" value="1"/>
</dbReference>
<evidence type="ECO:0000256" key="4">
    <source>
        <dbReference type="SAM" id="SignalP"/>
    </source>
</evidence>
<reference evidence="6" key="2">
    <citation type="submission" date="2022-10" db="EMBL/GenBank/DDBJ databases">
        <authorList>
            <consortium name="ENA_rothamsted_submissions"/>
            <consortium name="culmorum"/>
            <person name="King R."/>
        </authorList>
    </citation>
    <scope>NUCLEOTIDE SEQUENCE</scope>
</reference>
<evidence type="ECO:0000256" key="1">
    <source>
        <dbReference type="ARBA" id="ARBA00004613"/>
    </source>
</evidence>